<evidence type="ECO:0000313" key="1">
    <source>
        <dbReference type="EMBL" id="OEL19969.1"/>
    </source>
</evidence>
<dbReference type="STRING" id="888268.A0A1E5V481"/>
<accession>A0A1E5V481</accession>
<feature type="non-terminal residue" evidence="1">
    <location>
        <position position="1"/>
    </location>
</feature>
<keyword evidence="2" id="KW-1185">Reference proteome</keyword>
<dbReference type="AlphaFoldDB" id="A0A1E5V481"/>
<sequence length="75" mass="9050">LQEWWKSLRNQWRGEKRKGFDTLFALTTWEIWKERNARTFRHECSRTQEVVRLIKQSGEMWIEAGAANLGSLVRE</sequence>
<name>A0A1E5V481_9POAL</name>
<dbReference type="EMBL" id="LWDX02052004">
    <property type="protein sequence ID" value="OEL19969.1"/>
    <property type="molecule type" value="Genomic_DNA"/>
</dbReference>
<organism evidence="1 2">
    <name type="scientific">Dichanthelium oligosanthes</name>
    <dbReference type="NCBI Taxonomy" id="888268"/>
    <lineage>
        <taxon>Eukaryota</taxon>
        <taxon>Viridiplantae</taxon>
        <taxon>Streptophyta</taxon>
        <taxon>Embryophyta</taxon>
        <taxon>Tracheophyta</taxon>
        <taxon>Spermatophyta</taxon>
        <taxon>Magnoliopsida</taxon>
        <taxon>Liliopsida</taxon>
        <taxon>Poales</taxon>
        <taxon>Poaceae</taxon>
        <taxon>PACMAD clade</taxon>
        <taxon>Panicoideae</taxon>
        <taxon>Panicodae</taxon>
        <taxon>Paniceae</taxon>
        <taxon>Dichantheliinae</taxon>
        <taxon>Dichanthelium</taxon>
    </lineage>
</organism>
<protein>
    <submittedName>
        <fullName evidence="1">Uncharacterized protein</fullName>
    </submittedName>
</protein>
<dbReference type="Proteomes" id="UP000095767">
    <property type="component" value="Unassembled WGS sequence"/>
</dbReference>
<evidence type="ECO:0000313" key="2">
    <source>
        <dbReference type="Proteomes" id="UP000095767"/>
    </source>
</evidence>
<reference evidence="1 2" key="1">
    <citation type="submission" date="2016-09" db="EMBL/GenBank/DDBJ databases">
        <title>The draft genome of Dichanthelium oligosanthes: A C3 panicoid grass species.</title>
        <authorList>
            <person name="Studer A.J."/>
            <person name="Schnable J.C."/>
            <person name="Brutnell T.P."/>
        </authorList>
    </citation>
    <scope>NUCLEOTIDE SEQUENCE [LARGE SCALE GENOMIC DNA]</scope>
    <source>
        <strain evidence="2">cv. Kellogg 1175</strain>
        <tissue evidence="1">Leaf</tissue>
    </source>
</reference>
<gene>
    <name evidence="1" type="ORF">BAE44_0019012</name>
</gene>
<comment type="caution">
    <text evidence="1">The sequence shown here is derived from an EMBL/GenBank/DDBJ whole genome shotgun (WGS) entry which is preliminary data.</text>
</comment>
<dbReference type="OrthoDB" id="677550at2759"/>
<proteinExistence type="predicted"/>